<proteinExistence type="predicted"/>
<dbReference type="GO" id="GO:0006281">
    <property type="term" value="P:DNA repair"/>
    <property type="evidence" value="ECO:0007669"/>
    <property type="project" value="UniProtKB-KW"/>
</dbReference>
<sequence>MEEPISERRSKYTYRHLNQLLKYSVDTPLRVTAHIDLDAFYAQCEMKRLGTDENTPLAVQQWQSLIAVNYPARVFNVSRHLSAVDALKLCPQLRLVHVATWRAGDEHWDYHENPDIATSKACLDPYRNESKKIMSIFRAACPRVEKASIDESFLDLSAMVHERLLKRFPVLALPPPDNDPSENLPLPPEGLEIKWAGSHLLELAEDSGGCGLLDWDDVGMGVAAEIVEEVRGSVRKELGYTCSAGIAQNKLLAKLGSGYKKPGQQTVVRVRAAQRFLNSFKFTKLRNLGGKLGERISEEFGTEELSTLLDTPLQELQLKLDADTAAWVYNVIRGIDRSEVNPRTLLKSMLSAKSFRPYITTADAASKWLTIFISDIYSRMEEEGVVEGKRRPKTMTLSYRSSRGAGKGRSVPIREITKPALTALAQNLLKSVVDDARAWPCAMLSLAISRFEEREIGSVGIRGFLVSGEAAKDQNTPKPESSSTIEREPKRRKVDEDIGRFFTKELAAYGDETPNPEDLLSDDATADPETEEVFDNPPSSPPPPFSTATGDRPMFLCDRCKISLPLEDQEEHQDWHFAKDLEQEDRAEVMKRTAPPVPPSSFKKPKKSSGSGGGGGGGGGKKGAGGPEKGQRKLFFGK</sequence>
<evidence type="ECO:0000259" key="11">
    <source>
        <dbReference type="PROSITE" id="PS50173"/>
    </source>
</evidence>
<dbReference type="GO" id="GO:0005634">
    <property type="term" value="C:nucleus"/>
    <property type="evidence" value="ECO:0007669"/>
    <property type="project" value="UniProtKB-SubCell"/>
</dbReference>
<evidence type="ECO:0000256" key="2">
    <source>
        <dbReference type="ARBA" id="ARBA00022679"/>
    </source>
</evidence>
<dbReference type="Gene3D" id="3.30.70.270">
    <property type="match status" value="1"/>
</dbReference>
<dbReference type="SUPFAM" id="SSF56672">
    <property type="entry name" value="DNA/RNA polymerases"/>
    <property type="match status" value="1"/>
</dbReference>
<comment type="caution">
    <text evidence="13">The sequence shown here is derived from an EMBL/GenBank/DDBJ whole genome shotgun (WGS) entry which is preliminary data.</text>
</comment>
<dbReference type="GO" id="GO:0003684">
    <property type="term" value="F:damaged DNA binding"/>
    <property type="evidence" value="ECO:0007669"/>
    <property type="project" value="InterPro"/>
</dbReference>
<keyword evidence="5" id="KW-0863">Zinc-finger</keyword>
<keyword evidence="3" id="KW-0479">Metal-binding</keyword>
<dbReference type="Gene3D" id="3.40.1170.60">
    <property type="match status" value="1"/>
</dbReference>
<dbReference type="InterPro" id="IPR017961">
    <property type="entry name" value="DNA_pol_Y-fam_little_finger"/>
</dbReference>
<dbReference type="InterPro" id="IPR043128">
    <property type="entry name" value="Rev_trsase/Diguanyl_cyclase"/>
</dbReference>
<name>A0A2T6ZGY2_TUBBO</name>
<dbReference type="Pfam" id="PF00817">
    <property type="entry name" value="IMS"/>
    <property type="match status" value="1"/>
</dbReference>
<evidence type="ECO:0000256" key="8">
    <source>
        <dbReference type="ARBA" id="ARBA00023242"/>
    </source>
</evidence>
<dbReference type="GO" id="GO:0070987">
    <property type="term" value="P:error-free translesion synthesis"/>
    <property type="evidence" value="ECO:0007669"/>
    <property type="project" value="UniProtKB-ARBA"/>
</dbReference>
<dbReference type="InterPro" id="IPR052230">
    <property type="entry name" value="DNA_polymerase_eta"/>
</dbReference>
<dbReference type="InterPro" id="IPR036775">
    <property type="entry name" value="DNA_pol_Y-fam_lit_finger_sf"/>
</dbReference>
<dbReference type="PROSITE" id="PS50173">
    <property type="entry name" value="UMUC"/>
    <property type="match status" value="1"/>
</dbReference>
<dbReference type="Pfam" id="PF11799">
    <property type="entry name" value="IMS_C"/>
    <property type="match status" value="1"/>
</dbReference>
<dbReference type="GO" id="GO:0009314">
    <property type="term" value="P:response to radiation"/>
    <property type="evidence" value="ECO:0007669"/>
    <property type="project" value="TreeGrafter"/>
</dbReference>
<dbReference type="PIRSF" id="PIRSF036603">
    <property type="entry name" value="DPol_eta"/>
    <property type="match status" value="1"/>
</dbReference>
<evidence type="ECO:0000256" key="3">
    <source>
        <dbReference type="ARBA" id="ARBA00022723"/>
    </source>
</evidence>
<keyword evidence="4" id="KW-0227">DNA damage</keyword>
<feature type="compositionally biased region" description="Basic and acidic residues" evidence="10">
    <location>
        <begin position="572"/>
        <end position="591"/>
    </location>
</feature>
<dbReference type="FunFam" id="3.40.1170.60:FF:000008">
    <property type="entry name" value="DNA polymerase eta subunit"/>
    <property type="match status" value="1"/>
</dbReference>
<dbReference type="Proteomes" id="UP000244722">
    <property type="component" value="Unassembled WGS sequence"/>
</dbReference>
<dbReference type="OrthoDB" id="5723at2759"/>
<feature type="compositionally biased region" description="Polar residues" evidence="10">
    <location>
        <begin position="473"/>
        <end position="484"/>
    </location>
</feature>
<dbReference type="GO" id="GO:0008270">
    <property type="term" value="F:zinc ion binding"/>
    <property type="evidence" value="ECO:0007669"/>
    <property type="project" value="UniProtKB-KW"/>
</dbReference>
<evidence type="ECO:0000313" key="13">
    <source>
        <dbReference type="EMBL" id="PUU74742.1"/>
    </source>
</evidence>
<dbReference type="Pfam" id="PF21704">
    <property type="entry name" value="POLH-Rev1_HhH"/>
    <property type="match status" value="1"/>
</dbReference>
<dbReference type="Gene3D" id="3.30.1490.100">
    <property type="entry name" value="DNA polymerase, Y-family, little finger domain"/>
    <property type="match status" value="1"/>
</dbReference>
<feature type="region of interest" description="Disordered" evidence="10">
    <location>
        <begin position="470"/>
        <end position="551"/>
    </location>
</feature>
<feature type="compositionally biased region" description="Gly residues" evidence="10">
    <location>
        <begin position="610"/>
        <end position="628"/>
    </location>
</feature>
<feature type="domain" description="UmuC" evidence="11">
    <location>
        <begin position="32"/>
        <end position="289"/>
    </location>
</feature>
<gene>
    <name evidence="13" type="ORF">B9Z19DRAFT_1132677</name>
</gene>
<feature type="domain" description="UBZ3-type" evidence="12">
    <location>
        <begin position="550"/>
        <end position="584"/>
    </location>
</feature>
<accession>A0A2T6ZGY2</accession>
<evidence type="ECO:0000313" key="14">
    <source>
        <dbReference type="Proteomes" id="UP000244722"/>
    </source>
</evidence>
<keyword evidence="8" id="KW-0539">Nucleus</keyword>
<dbReference type="AlphaFoldDB" id="A0A2T6ZGY2"/>
<dbReference type="SUPFAM" id="SSF100879">
    <property type="entry name" value="Lesion bypass DNA polymerase (Y-family), little finger domain"/>
    <property type="match status" value="1"/>
</dbReference>
<evidence type="ECO:0000256" key="1">
    <source>
        <dbReference type="ARBA" id="ARBA00004123"/>
    </source>
</evidence>
<dbReference type="GO" id="GO:0035861">
    <property type="term" value="C:site of double-strand break"/>
    <property type="evidence" value="ECO:0007669"/>
    <property type="project" value="TreeGrafter"/>
</dbReference>
<evidence type="ECO:0000259" key="12">
    <source>
        <dbReference type="PROSITE" id="PS51907"/>
    </source>
</evidence>
<dbReference type="GO" id="GO:0005657">
    <property type="term" value="C:replication fork"/>
    <property type="evidence" value="ECO:0007669"/>
    <property type="project" value="UniProtKB-ARBA"/>
</dbReference>
<dbReference type="STRING" id="42251.A0A2T6ZGY2"/>
<evidence type="ECO:0000256" key="9">
    <source>
        <dbReference type="ARBA" id="ARBA00044975"/>
    </source>
</evidence>
<evidence type="ECO:0000256" key="5">
    <source>
        <dbReference type="ARBA" id="ARBA00022771"/>
    </source>
</evidence>
<dbReference type="EMBL" id="NESQ01000276">
    <property type="protein sequence ID" value="PUU74742.1"/>
    <property type="molecule type" value="Genomic_DNA"/>
</dbReference>
<dbReference type="Pfam" id="PF18439">
    <property type="entry name" value="zf_UBZ"/>
    <property type="match status" value="1"/>
</dbReference>
<evidence type="ECO:0000256" key="6">
    <source>
        <dbReference type="ARBA" id="ARBA00022833"/>
    </source>
</evidence>
<dbReference type="GO" id="GO:0042276">
    <property type="term" value="P:error-prone translesion synthesis"/>
    <property type="evidence" value="ECO:0007669"/>
    <property type="project" value="TreeGrafter"/>
</dbReference>
<dbReference type="FunFam" id="1.10.150.20:FF:000014">
    <property type="entry name" value="Polymerase (DNA directed), eta"/>
    <property type="match status" value="1"/>
</dbReference>
<dbReference type="PANTHER" id="PTHR45873">
    <property type="entry name" value="DNA POLYMERASE ETA"/>
    <property type="match status" value="1"/>
</dbReference>
<evidence type="ECO:0000256" key="4">
    <source>
        <dbReference type="ARBA" id="ARBA00022763"/>
    </source>
</evidence>
<protein>
    <recommendedName>
        <fullName evidence="9">DNA polymerase eta</fullName>
    </recommendedName>
</protein>
<dbReference type="GO" id="GO:0003887">
    <property type="term" value="F:DNA-directed DNA polymerase activity"/>
    <property type="evidence" value="ECO:0007669"/>
    <property type="project" value="TreeGrafter"/>
</dbReference>
<comment type="subcellular location">
    <subcellularLocation>
        <location evidence="1">Nucleus</location>
    </subcellularLocation>
</comment>
<dbReference type="InterPro" id="IPR041298">
    <property type="entry name" value="UBZ3"/>
</dbReference>
<reference evidence="13 14" key="1">
    <citation type="submission" date="2017-04" db="EMBL/GenBank/DDBJ databases">
        <title>Draft genome sequence of Tuber borchii Vittad., a whitish edible truffle.</title>
        <authorList>
            <consortium name="DOE Joint Genome Institute"/>
            <person name="Murat C."/>
            <person name="Kuo A."/>
            <person name="Barry K.W."/>
            <person name="Clum A."/>
            <person name="Dockter R.B."/>
            <person name="Fauchery L."/>
            <person name="Iotti M."/>
            <person name="Kohler A."/>
            <person name="Labutti K."/>
            <person name="Lindquist E.A."/>
            <person name="Lipzen A."/>
            <person name="Ohm R.A."/>
            <person name="Wang M."/>
            <person name="Grigoriev I.V."/>
            <person name="Zambonelli A."/>
            <person name="Martin F.M."/>
        </authorList>
    </citation>
    <scope>NUCLEOTIDE SEQUENCE [LARGE SCALE GENOMIC DNA]</scope>
    <source>
        <strain evidence="13 14">Tbo3840</strain>
    </source>
</reference>
<keyword evidence="14" id="KW-1185">Reference proteome</keyword>
<evidence type="ECO:0000256" key="7">
    <source>
        <dbReference type="ARBA" id="ARBA00023204"/>
    </source>
</evidence>
<dbReference type="InterPro" id="IPR043502">
    <property type="entry name" value="DNA/RNA_pol_sf"/>
</dbReference>
<dbReference type="InterPro" id="IPR001126">
    <property type="entry name" value="UmuC"/>
</dbReference>
<keyword evidence="7" id="KW-0234">DNA repair</keyword>
<dbReference type="GO" id="GO:0007064">
    <property type="term" value="P:mitotic sister chromatid cohesion"/>
    <property type="evidence" value="ECO:0007669"/>
    <property type="project" value="UniProtKB-ARBA"/>
</dbReference>
<feature type="region of interest" description="Disordered" evidence="10">
    <location>
        <begin position="568"/>
        <end position="638"/>
    </location>
</feature>
<feature type="compositionally biased region" description="Basic and acidic residues" evidence="10">
    <location>
        <begin position="485"/>
        <end position="503"/>
    </location>
</feature>
<keyword evidence="2" id="KW-0808">Transferase</keyword>
<dbReference type="Gene3D" id="1.10.150.20">
    <property type="entry name" value="5' to 3' exonuclease, C-terminal subdomain"/>
    <property type="match status" value="1"/>
</dbReference>
<organism evidence="13 14">
    <name type="scientific">Tuber borchii</name>
    <name type="common">White truffle</name>
    <dbReference type="NCBI Taxonomy" id="42251"/>
    <lineage>
        <taxon>Eukaryota</taxon>
        <taxon>Fungi</taxon>
        <taxon>Dikarya</taxon>
        <taxon>Ascomycota</taxon>
        <taxon>Pezizomycotina</taxon>
        <taxon>Pezizomycetes</taxon>
        <taxon>Pezizales</taxon>
        <taxon>Tuberaceae</taxon>
        <taxon>Tuber</taxon>
    </lineage>
</organism>
<dbReference type="PANTHER" id="PTHR45873:SF1">
    <property type="entry name" value="DNA POLYMERASE ETA"/>
    <property type="match status" value="1"/>
</dbReference>
<keyword evidence="6" id="KW-0862">Zinc</keyword>
<dbReference type="PROSITE" id="PS51907">
    <property type="entry name" value="ZF_UBZ3"/>
    <property type="match status" value="1"/>
</dbReference>
<evidence type="ECO:0000256" key="10">
    <source>
        <dbReference type="SAM" id="MobiDB-lite"/>
    </source>
</evidence>
<feature type="compositionally biased region" description="Acidic residues" evidence="10">
    <location>
        <begin position="519"/>
        <end position="534"/>
    </location>
</feature>